<evidence type="ECO:0000313" key="7">
    <source>
        <dbReference type="Proteomes" id="UP001217417"/>
    </source>
</evidence>
<evidence type="ECO:0000256" key="3">
    <source>
        <dbReference type="PROSITE-ProRule" id="PRU00267"/>
    </source>
</evidence>
<dbReference type="SMART" id="SM00398">
    <property type="entry name" value="HMG"/>
    <property type="match status" value="1"/>
</dbReference>
<dbReference type="Gene3D" id="1.10.30.10">
    <property type="entry name" value="High mobility group box domain"/>
    <property type="match status" value="1"/>
</dbReference>
<feature type="domain" description="HMG box" evidence="5">
    <location>
        <begin position="107"/>
        <end position="197"/>
    </location>
</feature>
<accession>A0AAD7VVC6</accession>
<dbReference type="PANTHER" id="PTHR45789">
    <property type="entry name" value="FI18025P1"/>
    <property type="match status" value="1"/>
</dbReference>
<comment type="caution">
    <text evidence="6">The sequence shown here is derived from an EMBL/GenBank/DDBJ whole genome shotgun (WGS) entry which is preliminary data.</text>
</comment>
<dbReference type="GO" id="GO:0000978">
    <property type="term" value="F:RNA polymerase II cis-regulatory region sequence-specific DNA binding"/>
    <property type="evidence" value="ECO:0007669"/>
    <property type="project" value="TreeGrafter"/>
</dbReference>
<feature type="DNA-binding region" description="HMG box" evidence="3">
    <location>
        <begin position="107"/>
        <end position="197"/>
    </location>
</feature>
<evidence type="ECO:0000313" key="6">
    <source>
        <dbReference type="EMBL" id="KAJ8102851.1"/>
    </source>
</evidence>
<dbReference type="PROSITE" id="PS50118">
    <property type="entry name" value="HMG_BOX_2"/>
    <property type="match status" value="1"/>
</dbReference>
<evidence type="ECO:0000256" key="1">
    <source>
        <dbReference type="ARBA" id="ARBA00023125"/>
    </source>
</evidence>
<dbReference type="SUPFAM" id="SSF47095">
    <property type="entry name" value="HMG-box"/>
    <property type="match status" value="1"/>
</dbReference>
<proteinExistence type="predicted"/>
<protein>
    <recommendedName>
        <fullName evidence="5">HMG box domain-containing protein</fullName>
    </recommendedName>
</protein>
<evidence type="ECO:0000256" key="2">
    <source>
        <dbReference type="ARBA" id="ARBA00023242"/>
    </source>
</evidence>
<reference evidence="6" key="1">
    <citation type="submission" date="2023-03" db="EMBL/GenBank/DDBJ databases">
        <title>Near-Complete genome sequence of Lipomyces tetrasporous NRRL Y-64009, an oleaginous yeast capable of growing on lignocellulosic hydrolysates.</title>
        <authorList>
            <consortium name="Lawrence Berkeley National Laboratory"/>
            <person name="Jagtap S.S."/>
            <person name="Liu J.-J."/>
            <person name="Walukiewicz H.E."/>
            <person name="Pangilinan J."/>
            <person name="Lipzen A."/>
            <person name="Ahrendt S."/>
            <person name="Koriabine M."/>
            <person name="Cobaugh K."/>
            <person name="Salamov A."/>
            <person name="Yoshinaga Y."/>
            <person name="Ng V."/>
            <person name="Daum C."/>
            <person name="Grigoriev I.V."/>
            <person name="Slininger P.J."/>
            <person name="Dien B.S."/>
            <person name="Jin Y.-S."/>
            <person name="Rao C.V."/>
        </authorList>
    </citation>
    <scope>NUCLEOTIDE SEQUENCE</scope>
    <source>
        <strain evidence="6">NRRL Y-64009</strain>
    </source>
</reference>
<name>A0AAD7VVC6_9ASCO</name>
<dbReference type="Proteomes" id="UP001217417">
    <property type="component" value="Unassembled WGS sequence"/>
</dbReference>
<dbReference type="CDD" id="cd01389">
    <property type="entry name" value="HMG-box_ROX1-like"/>
    <property type="match status" value="1"/>
</dbReference>
<gene>
    <name evidence="6" type="ORF">POJ06DRAFT_245816</name>
</gene>
<evidence type="ECO:0000259" key="5">
    <source>
        <dbReference type="PROSITE" id="PS50118"/>
    </source>
</evidence>
<feature type="compositionally biased region" description="Polar residues" evidence="4">
    <location>
        <begin position="249"/>
        <end position="271"/>
    </location>
</feature>
<dbReference type="GeneID" id="80881875"/>
<dbReference type="GO" id="GO:0000981">
    <property type="term" value="F:DNA-binding transcription factor activity, RNA polymerase II-specific"/>
    <property type="evidence" value="ECO:0007669"/>
    <property type="project" value="TreeGrafter"/>
</dbReference>
<feature type="region of interest" description="Disordered" evidence="4">
    <location>
        <begin position="248"/>
        <end position="284"/>
    </location>
</feature>
<dbReference type="PANTHER" id="PTHR45789:SF2">
    <property type="entry name" value="FI18025P1"/>
    <property type="match status" value="1"/>
</dbReference>
<organism evidence="6 7">
    <name type="scientific">Lipomyces tetrasporus</name>
    <dbReference type="NCBI Taxonomy" id="54092"/>
    <lineage>
        <taxon>Eukaryota</taxon>
        <taxon>Fungi</taxon>
        <taxon>Dikarya</taxon>
        <taxon>Ascomycota</taxon>
        <taxon>Saccharomycotina</taxon>
        <taxon>Lipomycetes</taxon>
        <taxon>Lipomycetales</taxon>
        <taxon>Lipomycetaceae</taxon>
        <taxon>Lipomyces</taxon>
    </lineage>
</organism>
<keyword evidence="2 3" id="KW-0539">Nucleus</keyword>
<dbReference type="InterPro" id="IPR009071">
    <property type="entry name" value="HMG_box_dom"/>
</dbReference>
<dbReference type="InterPro" id="IPR036910">
    <property type="entry name" value="HMG_box_dom_sf"/>
</dbReference>
<dbReference type="EMBL" id="JARPMG010000002">
    <property type="protein sequence ID" value="KAJ8102851.1"/>
    <property type="molecule type" value="Genomic_DNA"/>
</dbReference>
<dbReference type="InterPro" id="IPR051356">
    <property type="entry name" value="SOX/SOX-like_TF"/>
</dbReference>
<evidence type="ECO:0000256" key="4">
    <source>
        <dbReference type="SAM" id="MobiDB-lite"/>
    </source>
</evidence>
<keyword evidence="7" id="KW-1185">Reference proteome</keyword>
<dbReference type="GO" id="GO:0005634">
    <property type="term" value="C:nucleus"/>
    <property type="evidence" value="ECO:0007669"/>
    <property type="project" value="UniProtKB-UniRule"/>
</dbReference>
<dbReference type="AlphaFoldDB" id="A0AAD7VVC6"/>
<dbReference type="RefSeq" id="XP_056046301.1">
    <property type="nucleotide sequence ID" value="XM_056186709.1"/>
</dbReference>
<sequence length="454" mass="50027">MEADVSGSPANFSHSPFVSEHLYTPVQSPLVISIVRAALDIPLSPMTARRKAAIVDAIVLKSIPTSIFHEMAAVYIRRAEILSKGFNLKYLTPVGKQRNRGRPKGHIKRPLNSFMIYRRVQTYLFHASSPETSDDEIGGIVRYESSLLGDLERVNHQSVSVIIGQFWRTESQIVRDAFTKLAKQESSLHRELHPDYKYCPQKKTRKSLRVSSSSPTISRSCRKDSKLAASCQPLRFILPSTKRPKLIEQSKTPDSCSFETGLSTPASSPSPELSREDSTLPATPDDVWATFSPHGWSDTSSTPAPAYRCLEQIPLSSSEVSSYQNCPVVRIADYYCDAQAQERFPGTPDLPIETSFAGPSDNRSCLPLTGALERTGYSVVAVAGSNDLGVDEASAGLLERAIKNSPSFAHHLIGSVNGLHDMAIETGGYDDIEQPFRNVFNMWTSNNCSVELCN</sequence>
<keyword evidence="1 3" id="KW-0238">DNA-binding</keyword>